<comment type="caution">
    <text evidence="5">The sequence shown here is derived from an EMBL/GenBank/DDBJ whole genome shotgun (WGS) entry which is preliminary data.</text>
</comment>
<dbReference type="Pfam" id="PF01165">
    <property type="entry name" value="Ribosomal_S21"/>
    <property type="match status" value="1"/>
</dbReference>
<proteinExistence type="inferred from homology"/>
<dbReference type="AlphaFoldDB" id="A0A0G2GE20"/>
<dbReference type="Proteomes" id="UP000034182">
    <property type="component" value="Unassembled WGS sequence"/>
</dbReference>
<evidence type="ECO:0000256" key="1">
    <source>
        <dbReference type="ARBA" id="ARBA00006640"/>
    </source>
</evidence>
<reference evidence="5 6" key="1">
    <citation type="submission" date="2015-03" db="EMBL/GenBank/DDBJ databases">
        <authorList>
            <person name="Morales-Cruz A."/>
            <person name="Amrine K.C."/>
            <person name="Cantu D."/>
        </authorList>
    </citation>
    <scope>NUCLEOTIDE SEQUENCE [LARGE SCALE GENOMIC DNA]</scope>
    <source>
        <strain evidence="5">DS831</strain>
    </source>
</reference>
<dbReference type="PANTHER" id="PTHR41237:SF1">
    <property type="entry name" value="SMALL RIBOSOMAL SUBUNIT PROTEIN BS21M"/>
    <property type="match status" value="1"/>
</dbReference>
<dbReference type="GO" id="GO:0070124">
    <property type="term" value="P:mitochondrial translational initiation"/>
    <property type="evidence" value="ECO:0007669"/>
    <property type="project" value="TreeGrafter"/>
</dbReference>
<feature type="compositionally biased region" description="Polar residues" evidence="4">
    <location>
        <begin position="110"/>
        <end position="141"/>
    </location>
</feature>
<organism evidence="5 6">
    <name type="scientific">Diplodia seriata</name>
    <dbReference type="NCBI Taxonomy" id="420778"/>
    <lineage>
        <taxon>Eukaryota</taxon>
        <taxon>Fungi</taxon>
        <taxon>Dikarya</taxon>
        <taxon>Ascomycota</taxon>
        <taxon>Pezizomycotina</taxon>
        <taxon>Dothideomycetes</taxon>
        <taxon>Dothideomycetes incertae sedis</taxon>
        <taxon>Botryosphaeriales</taxon>
        <taxon>Botryosphaeriaceae</taxon>
        <taxon>Diplodia</taxon>
    </lineage>
</organism>
<keyword evidence="2 5" id="KW-0689">Ribosomal protein</keyword>
<evidence type="ECO:0000313" key="6">
    <source>
        <dbReference type="Proteomes" id="UP000034182"/>
    </source>
</evidence>
<accession>A0A0G2GE20</accession>
<feature type="region of interest" description="Disordered" evidence="4">
    <location>
        <begin position="60"/>
        <end position="165"/>
    </location>
</feature>
<dbReference type="InterPro" id="IPR001911">
    <property type="entry name" value="Ribosomal_bS21"/>
</dbReference>
<name>A0A0G2GE20_9PEZI</name>
<feature type="compositionally biased region" description="Polar residues" evidence="4">
    <location>
        <begin position="83"/>
        <end position="101"/>
    </location>
</feature>
<sequence>MRGRSFSSPYAVRQHLQTIASKMEIRRIGEALVRCRPAAVLSPPYQNRICMLSTRAYSGSAVRGQQQPRPSHDSDNAWDESRQPSQSNAPPSTSEAVSSILDSRIDFNHPQGNKRTSRFPSRNAQFENRNTTAYGVPSGSSADEAAARYEGAESSRTSGQIDSMIPNMGRSTSSAGNPLGNLFNFGYGKTAQQKSLVEPPDPATLPRLGPTVGRSVSIRDNVDLAKGLRQLDHICGRNRIRGDFNRQRYHERPGLTKKRLASMRWRRRFMEGFRATVSRVQYLKRQGW</sequence>
<evidence type="ECO:0000256" key="3">
    <source>
        <dbReference type="ARBA" id="ARBA00023274"/>
    </source>
</evidence>
<comment type="similarity">
    <text evidence="1">Belongs to the bacterial ribosomal protein bS21 family.</text>
</comment>
<dbReference type="GO" id="GO:0005763">
    <property type="term" value="C:mitochondrial small ribosomal subunit"/>
    <property type="evidence" value="ECO:0007669"/>
    <property type="project" value="TreeGrafter"/>
</dbReference>
<dbReference type="PANTHER" id="PTHR41237">
    <property type="entry name" value="37S RIBOSOMAL PROTEIN MRP21, MITOCHONDRIAL"/>
    <property type="match status" value="1"/>
</dbReference>
<dbReference type="InterPro" id="IPR052837">
    <property type="entry name" value="Mitoribosomal_bS21"/>
</dbReference>
<protein>
    <submittedName>
        <fullName evidence="5">Putative ribosomal protein s21</fullName>
    </submittedName>
</protein>
<feature type="compositionally biased region" description="Basic and acidic residues" evidence="4">
    <location>
        <begin position="70"/>
        <end position="82"/>
    </location>
</feature>
<reference evidence="5 6" key="2">
    <citation type="submission" date="2015-05" db="EMBL/GenBank/DDBJ databases">
        <title>Distinctive expansion of gene families associated with plant cell wall degradation and secondary metabolism in the genomes of grapevine trunk pathogens.</title>
        <authorList>
            <person name="Lawrence D.P."/>
            <person name="Travadon R."/>
            <person name="Rolshausen P.E."/>
            <person name="Baumgartner K."/>
        </authorList>
    </citation>
    <scope>NUCLEOTIDE SEQUENCE [LARGE SCALE GENOMIC DNA]</scope>
    <source>
        <strain evidence="5">DS831</strain>
    </source>
</reference>
<evidence type="ECO:0000256" key="2">
    <source>
        <dbReference type="ARBA" id="ARBA00022980"/>
    </source>
</evidence>
<dbReference type="EMBL" id="LAQI01000081">
    <property type="protein sequence ID" value="KKY21853.1"/>
    <property type="molecule type" value="Genomic_DNA"/>
</dbReference>
<evidence type="ECO:0000313" key="5">
    <source>
        <dbReference type="EMBL" id="KKY21853.1"/>
    </source>
</evidence>
<gene>
    <name evidence="5" type="ORF">UCDDS831_g04108</name>
</gene>
<dbReference type="GO" id="GO:0003735">
    <property type="term" value="F:structural constituent of ribosome"/>
    <property type="evidence" value="ECO:0007669"/>
    <property type="project" value="InterPro"/>
</dbReference>
<evidence type="ECO:0000256" key="4">
    <source>
        <dbReference type="SAM" id="MobiDB-lite"/>
    </source>
</evidence>
<keyword evidence="3" id="KW-0687">Ribonucleoprotein</keyword>